<evidence type="ECO:0000256" key="1">
    <source>
        <dbReference type="SAM" id="MobiDB-lite"/>
    </source>
</evidence>
<keyword evidence="3" id="KW-1185">Reference proteome</keyword>
<dbReference type="EMBL" id="MLCF01000038">
    <property type="protein sequence ID" value="OIV37956.1"/>
    <property type="molecule type" value="Genomic_DNA"/>
</dbReference>
<sequence length="312" mass="33199">MTDALSPADPLTEDQFIGLVRILRTADGGDWSEAALRRRAASVPGGWVRAAGGALGADVPRLILNPDDGGEGGGADGDGPAGAAPLPTLLELAGRALDEPPGTVGGGPTGPFARWRDRGTTLHLTPTRLELRRTDDLERDEWTAFEWGPSDPSRLPYTWLVCEAGPGAGERVPDYLPAARPAADLAEAEEALAGLLRALCAQLPQFGEEAAVVVCTAKEPTWFVQFVADARGRLHAEASGTPGPAWHPVEGRAGLHFHDWVRPDAEQSREAAALMVDALRRLGVRRPDELRIRCWTQAGNHLRLAGLGLLPD</sequence>
<comment type="caution">
    <text evidence="2">The sequence shown here is derived from an EMBL/GenBank/DDBJ whole genome shotgun (WGS) entry which is preliminary data.</text>
</comment>
<protein>
    <submittedName>
        <fullName evidence="2">Uncharacterized protein</fullName>
    </submittedName>
</protein>
<organism evidence="2 3">
    <name type="scientific">Mangrovactinospora gilvigrisea</name>
    <dbReference type="NCBI Taxonomy" id="1428644"/>
    <lineage>
        <taxon>Bacteria</taxon>
        <taxon>Bacillati</taxon>
        <taxon>Actinomycetota</taxon>
        <taxon>Actinomycetes</taxon>
        <taxon>Kitasatosporales</taxon>
        <taxon>Streptomycetaceae</taxon>
        <taxon>Mangrovactinospora</taxon>
    </lineage>
</organism>
<gene>
    <name evidence="2" type="ORF">BIV57_08185</name>
</gene>
<proteinExistence type="predicted"/>
<evidence type="ECO:0000313" key="2">
    <source>
        <dbReference type="EMBL" id="OIV37956.1"/>
    </source>
</evidence>
<name>A0A1J7C8V2_9ACTN</name>
<evidence type="ECO:0000313" key="3">
    <source>
        <dbReference type="Proteomes" id="UP000243342"/>
    </source>
</evidence>
<accession>A0A1J7C8V2</accession>
<feature type="compositionally biased region" description="Gly residues" evidence="1">
    <location>
        <begin position="71"/>
        <end position="80"/>
    </location>
</feature>
<dbReference type="Proteomes" id="UP000243342">
    <property type="component" value="Unassembled WGS sequence"/>
</dbReference>
<feature type="region of interest" description="Disordered" evidence="1">
    <location>
        <begin position="63"/>
        <end position="119"/>
    </location>
</feature>
<dbReference type="RefSeq" id="WP_071656053.1">
    <property type="nucleotide sequence ID" value="NZ_MLCF01000038.1"/>
</dbReference>
<dbReference type="AlphaFoldDB" id="A0A1J7C8V2"/>
<reference evidence="2 3" key="1">
    <citation type="submission" date="2016-10" db="EMBL/GenBank/DDBJ databases">
        <title>Genome sequence of Streptomyces gilvigriseus MUSC 26.</title>
        <authorList>
            <person name="Lee L.-H."/>
            <person name="Ser H.-L."/>
        </authorList>
    </citation>
    <scope>NUCLEOTIDE SEQUENCE [LARGE SCALE GENOMIC DNA]</scope>
    <source>
        <strain evidence="2 3">MUSC 26</strain>
    </source>
</reference>
<feature type="compositionally biased region" description="Low complexity" evidence="1">
    <location>
        <begin position="81"/>
        <end position="94"/>
    </location>
</feature>